<proteinExistence type="predicted"/>
<dbReference type="Proteomes" id="UP000249165">
    <property type="component" value="Unassembled WGS sequence"/>
</dbReference>
<keyword evidence="1" id="KW-1133">Transmembrane helix</keyword>
<evidence type="ECO:0000313" key="3">
    <source>
        <dbReference type="Proteomes" id="UP000249165"/>
    </source>
</evidence>
<evidence type="ECO:0008006" key="4">
    <source>
        <dbReference type="Google" id="ProtNLM"/>
    </source>
</evidence>
<feature type="transmembrane region" description="Helical" evidence="1">
    <location>
        <begin position="214"/>
        <end position="233"/>
    </location>
</feature>
<keyword evidence="3" id="KW-1185">Reference proteome</keyword>
<dbReference type="Pfam" id="PF05145">
    <property type="entry name" value="AbrB"/>
    <property type="match status" value="1"/>
</dbReference>
<feature type="transmembrane region" description="Helical" evidence="1">
    <location>
        <begin position="336"/>
        <end position="360"/>
    </location>
</feature>
<dbReference type="PANTHER" id="PTHR38457">
    <property type="entry name" value="REGULATOR ABRB-RELATED"/>
    <property type="match status" value="1"/>
</dbReference>
<feature type="transmembrane region" description="Helical" evidence="1">
    <location>
        <begin position="175"/>
        <end position="194"/>
    </location>
</feature>
<feature type="transmembrane region" description="Helical" evidence="1">
    <location>
        <begin position="292"/>
        <end position="316"/>
    </location>
</feature>
<dbReference type="InterPro" id="IPR017516">
    <property type="entry name" value="AbrB_dup"/>
</dbReference>
<protein>
    <recommendedName>
        <fullName evidence="4">Ammonia monooxygenase</fullName>
    </recommendedName>
</protein>
<dbReference type="RefSeq" id="WP_375342742.1">
    <property type="nucleotide sequence ID" value="NZ_LIQE01000037.1"/>
</dbReference>
<evidence type="ECO:0000256" key="1">
    <source>
        <dbReference type="SAM" id="Phobius"/>
    </source>
</evidence>
<feature type="transmembrane region" description="Helical" evidence="1">
    <location>
        <begin position="262"/>
        <end position="280"/>
    </location>
</feature>
<feature type="transmembrane region" description="Helical" evidence="1">
    <location>
        <begin position="87"/>
        <end position="105"/>
    </location>
</feature>
<dbReference type="NCBIfam" id="TIGR03082">
    <property type="entry name" value="Gneg_AbrB_dup"/>
    <property type="match status" value="1"/>
</dbReference>
<keyword evidence="1" id="KW-0812">Transmembrane</keyword>
<gene>
    <name evidence="2" type="ORF">ATI53_103729</name>
</gene>
<dbReference type="GO" id="GO:0010468">
    <property type="term" value="P:regulation of gene expression"/>
    <property type="evidence" value="ECO:0007669"/>
    <property type="project" value="InterPro"/>
</dbReference>
<feature type="transmembrane region" description="Helical" evidence="1">
    <location>
        <begin position="55"/>
        <end position="75"/>
    </location>
</feature>
<evidence type="ECO:0000313" key="2">
    <source>
        <dbReference type="EMBL" id="RAK13284.1"/>
    </source>
</evidence>
<dbReference type="GO" id="GO:0016020">
    <property type="term" value="C:membrane"/>
    <property type="evidence" value="ECO:0007669"/>
    <property type="project" value="InterPro"/>
</dbReference>
<accession>A0A327XXC4</accession>
<organism evidence="2 3">
    <name type="scientific">Salipiger aestuarii</name>
    <dbReference type="NCBI Taxonomy" id="568098"/>
    <lineage>
        <taxon>Bacteria</taxon>
        <taxon>Pseudomonadati</taxon>
        <taxon>Pseudomonadota</taxon>
        <taxon>Alphaproteobacteria</taxon>
        <taxon>Rhodobacterales</taxon>
        <taxon>Roseobacteraceae</taxon>
        <taxon>Salipiger</taxon>
    </lineage>
</organism>
<comment type="caution">
    <text evidence="2">The sequence shown here is derived from an EMBL/GenBank/DDBJ whole genome shotgun (WGS) entry which is preliminary data.</text>
</comment>
<sequence length="377" mass="38970">MAGSAHCTGWKTLLGCPAMTGTSLSLGTIWLTAVMLTVGAVCGLGAQMAGLPMPFMLGSLGGAGLAAGVQGQSLLRDYRFPERLRTVFIGLIGVMIGTQVQPDLLAEVGDFALTLTALAGFVLLAHAGNMVIFQQLGGYSRATAFYAGMPGGLMESLVMGERAGADLPVLTAQQFLRVILVITLLPTGLSLWLGHPVGSAAGATAMAPAPLPAMSLPLILAAALGGLWIGRLLRLPAGQITGPLVLTAGLSLTGLVDLHLPFWLIATAQVVVGVSLGLRFNSMSLAMLRRSAGLSVVSVLWMLTLGALFASVLARVTELPFVQLFLAYAPGGVTEMSVIALSLAANPALVSLHHVVRILFTVTFMGMFARRTGPDEG</sequence>
<dbReference type="PANTHER" id="PTHR38457:SF1">
    <property type="entry name" value="REGULATOR ABRB-RELATED"/>
    <property type="match status" value="1"/>
</dbReference>
<dbReference type="AlphaFoldDB" id="A0A327XXC4"/>
<dbReference type="InterPro" id="IPR007820">
    <property type="entry name" value="AbrB_fam"/>
</dbReference>
<dbReference type="PIRSF" id="PIRSF038991">
    <property type="entry name" value="Protein_AbrB"/>
    <property type="match status" value="1"/>
</dbReference>
<feature type="transmembrane region" description="Helical" evidence="1">
    <location>
        <begin position="240"/>
        <end position="256"/>
    </location>
</feature>
<dbReference type="EMBL" id="QLMG01000037">
    <property type="protein sequence ID" value="RAK13284.1"/>
    <property type="molecule type" value="Genomic_DNA"/>
</dbReference>
<keyword evidence="1" id="KW-0472">Membrane</keyword>
<name>A0A327XXC4_9RHOB</name>
<feature type="transmembrane region" description="Helical" evidence="1">
    <location>
        <begin position="111"/>
        <end position="133"/>
    </location>
</feature>
<reference evidence="2 3" key="1">
    <citation type="submission" date="2018-06" db="EMBL/GenBank/DDBJ databases">
        <title>Genomic Encyclopedia of Archaeal and Bacterial Type Strains, Phase II (KMG-II): from individual species to whole genera.</title>
        <authorList>
            <person name="Goeker M."/>
        </authorList>
    </citation>
    <scope>NUCLEOTIDE SEQUENCE [LARGE SCALE GENOMIC DNA]</scope>
    <source>
        <strain evidence="2 3">DSM 22011</strain>
    </source>
</reference>